<evidence type="ECO:0000313" key="1">
    <source>
        <dbReference type="Proteomes" id="UP000079169"/>
    </source>
</evidence>
<protein>
    <submittedName>
        <fullName evidence="2">Uncharacterized protein LOC103507711</fullName>
    </submittedName>
</protein>
<dbReference type="RefSeq" id="XP_008470434.1">
    <property type="nucleotide sequence ID" value="XM_008472212.3"/>
</dbReference>
<gene>
    <name evidence="2" type="primary">LOC103507711</name>
</gene>
<sequence length="148" mass="16475">MDYKIEKITKSDEPVVNQFLRDNFYTSEPLNVAFRAKFNATDSLAANSNFENIANGLSLKAVDGDGNILGVSLNTCPLEGRHIIVRKEIEGQREIMEEIIKFLGNNHDLVKQVCTYKSTGKLLMYEMAGSVTVRKSFIGPGYDVLGHS</sequence>
<name>A0A1S3CYL4_DIACI</name>
<reference evidence="2" key="1">
    <citation type="submission" date="2025-08" db="UniProtKB">
        <authorList>
            <consortium name="RefSeq"/>
        </authorList>
    </citation>
    <scope>IDENTIFICATION</scope>
</reference>
<dbReference type="KEGG" id="dci:103507711"/>
<organism evidence="1 2">
    <name type="scientific">Diaphorina citri</name>
    <name type="common">Asian citrus psyllid</name>
    <dbReference type="NCBI Taxonomy" id="121845"/>
    <lineage>
        <taxon>Eukaryota</taxon>
        <taxon>Metazoa</taxon>
        <taxon>Ecdysozoa</taxon>
        <taxon>Arthropoda</taxon>
        <taxon>Hexapoda</taxon>
        <taxon>Insecta</taxon>
        <taxon>Pterygota</taxon>
        <taxon>Neoptera</taxon>
        <taxon>Paraneoptera</taxon>
        <taxon>Hemiptera</taxon>
        <taxon>Sternorrhyncha</taxon>
        <taxon>Psylloidea</taxon>
        <taxon>Psyllidae</taxon>
        <taxon>Diaphorininae</taxon>
        <taxon>Diaphorina</taxon>
    </lineage>
</organism>
<proteinExistence type="predicted"/>
<keyword evidence="1" id="KW-1185">Reference proteome</keyword>
<evidence type="ECO:0000313" key="2">
    <source>
        <dbReference type="RefSeq" id="XP_008470434.1"/>
    </source>
</evidence>
<dbReference type="AlphaFoldDB" id="A0A1S3CYL4"/>
<dbReference type="Proteomes" id="UP000079169">
    <property type="component" value="Unplaced"/>
</dbReference>
<dbReference type="Gene3D" id="3.40.630.30">
    <property type="match status" value="1"/>
</dbReference>
<dbReference type="GeneID" id="103507711"/>
<accession>A0A1S3CYL4</accession>
<dbReference type="PaxDb" id="121845-A0A1S3CYL4"/>